<dbReference type="GO" id="GO:0015211">
    <property type="term" value="F:purine nucleoside transmembrane transporter activity"/>
    <property type="evidence" value="ECO:0007669"/>
    <property type="project" value="UniProtKB-UniRule"/>
</dbReference>
<gene>
    <name evidence="8" type="ORF">KP509_16G035600</name>
</gene>
<feature type="transmembrane region" description="Helical" evidence="7">
    <location>
        <begin position="266"/>
        <end position="287"/>
    </location>
</feature>
<feature type="transmembrane region" description="Helical" evidence="7">
    <location>
        <begin position="238"/>
        <end position="259"/>
    </location>
</feature>
<dbReference type="Proteomes" id="UP000825935">
    <property type="component" value="Chromosome 16"/>
</dbReference>
<evidence type="ECO:0000313" key="9">
    <source>
        <dbReference type="Proteomes" id="UP000825935"/>
    </source>
</evidence>
<feature type="transmembrane region" description="Helical" evidence="7">
    <location>
        <begin position="201"/>
        <end position="218"/>
    </location>
</feature>
<evidence type="ECO:0000256" key="6">
    <source>
        <dbReference type="ARBA" id="ARBA00023136"/>
    </source>
</evidence>
<accession>A0A8T2SXX1</accession>
<feature type="transmembrane region" description="Helical" evidence="7">
    <location>
        <begin position="70"/>
        <end position="93"/>
    </location>
</feature>
<protein>
    <recommendedName>
        <fullName evidence="7">Probable purine permease</fullName>
    </recommendedName>
</protein>
<comment type="caution">
    <text evidence="7">Lacks conserved residue(s) required for the propagation of feature annotation.</text>
</comment>
<organism evidence="8 9">
    <name type="scientific">Ceratopteris richardii</name>
    <name type="common">Triangle waterfern</name>
    <dbReference type="NCBI Taxonomy" id="49495"/>
    <lineage>
        <taxon>Eukaryota</taxon>
        <taxon>Viridiplantae</taxon>
        <taxon>Streptophyta</taxon>
        <taxon>Embryophyta</taxon>
        <taxon>Tracheophyta</taxon>
        <taxon>Polypodiopsida</taxon>
        <taxon>Polypodiidae</taxon>
        <taxon>Polypodiales</taxon>
        <taxon>Pteridineae</taxon>
        <taxon>Pteridaceae</taxon>
        <taxon>Parkerioideae</taxon>
        <taxon>Ceratopteris</taxon>
    </lineage>
</organism>
<dbReference type="GO" id="GO:0005345">
    <property type="term" value="F:purine nucleobase transmembrane transporter activity"/>
    <property type="evidence" value="ECO:0007669"/>
    <property type="project" value="UniProtKB-UniRule"/>
</dbReference>
<dbReference type="SUPFAM" id="SSF103481">
    <property type="entry name" value="Multidrug resistance efflux transporter EmrE"/>
    <property type="match status" value="1"/>
</dbReference>
<evidence type="ECO:0000313" key="8">
    <source>
        <dbReference type="EMBL" id="KAH7387667.1"/>
    </source>
</evidence>
<evidence type="ECO:0000256" key="2">
    <source>
        <dbReference type="ARBA" id="ARBA00006213"/>
    </source>
</evidence>
<keyword evidence="6 7" id="KW-0472">Membrane</keyword>
<dbReference type="Pfam" id="PF16913">
    <property type="entry name" value="PUNUT"/>
    <property type="match status" value="1"/>
</dbReference>
<evidence type="ECO:0000256" key="7">
    <source>
        <dbReference type="RuleBase" id="RU368015"/>
    </source>
</evidence>
<comment type="caution">
    <text evidence="8">The sequence shown here is derived from an EMBL/GenBank/DDBJ whole genome shotgun (WGS) entry which is preliminary data.</text>
</comment>
<dbReference type="Gene3D" id="1.10.3730.20">
    <property type="match status" value="1"/>
</dbReference>
<comment type="subcellular location">
    <subcellularLocation>
        <location evidence="1 7">Membrane</location>
        <topology evidence="1 7">Multi-pass membrane protein</topology>
    </subcellularLocation>
</comment>
<feature type="transmembrane region" description="Helical" evidence="7">
    <location>
        <begin position="37"/>
        <end position="58"/>
    </location>
</feature>
<keyword evidence="9" id="KW-1185">Reference proteome</keyword>
<dbReference type="PANTHER" id="PTHR31376:SF10">
    <property type="entry name" value="PURINE PERMEASE 5-RELATED"/>
    <property type="match status" value="1"/>
</dbReference>
<feature type="transmembrane region" description="Helical" evidence="7">
    <location>
        <begin position="159"/>
        <end position="180"/>
    </location>
</feature>
<evidence type="ECO:0000256" key="1">
    <source>
        <dbReference type="ARBA" id="ARBA00004141"/>
    </source>
</evidence>
<dbReference type="PANTHER" id="PTHR31376">
    <property type="entry name" value="OS09G0467300 PROTEIN-RELATED"/>
    <property type="match status" value="1"/>
</dbReference>
<evidence type="ECO:0000256" key="4">
    <source>
        <dbReference type="ARBA" id="ARBA00022692"/>
    </source>
</evidence>
<evidence type="ECO:0000256" key="3">
    <source>
        <dbReference type="ARBA" id="ARBA00022448"/>
    </source>
</evidence>
<comment type="similarity">
    <text evidence="2 7">Belongs to the purine permeases (TC 2.A.7.14) family.</text>
</comment>
<sequence length="330" mass="35268">MYWPVVIPGSLAMLIGFPASRILSRLYYQNGGQSIWLLAWTAVSGWPITAIALLPFYLKRTASPTRLTTNLMLAYTLLGLFTAIDSLLFFWSYRYLPASTASLVSSSTLPFTAIFARLVLGKRISASTLNAIGVITAAAAILALDSNADKPAGVNNSQYALGFVLNAAGSALHGLMFTLSEQIFIKYVGRESVHVILEQQAIVSMIGFAFTTIGAVVTGDLSNVALEAKVFTKGSFSYYMVLLWSAITIQVAVLGSVAVMYSVSSVLAAVLNAIVVPITTSAAVICLNDPIDGFKVLSLILTGWGFGSYIYGKYNQSQSLASAAFSEPLY</sequence>
<dbReference type="OrthoDB" id="1912676at2759"/>
<dbReference type="InterPro" id="IPR030182">
    <property type="entry name" value="PUP_plant"/>
</dbReference>
<feature type="transmembrane region" description="Helical" evidence="7">
    <location>
        <begin position="99"/>
        <end position="120"/>
    </location>
</feature>
<feature type="transmembrane region" description="Helical" evidence="7">
    <location>
        <begin position="127"/>
        <end position="144"/>
    </location>
</feature>
<dbReference type="InterPro" id="IPR037185">
    <property type="entry name" value="EmrE-like"/>
</dbReference>
<keyword evidence="3 7" id="KW-0813">Transport</keyword>
<dbReference type="OMA" id="WPITAIA"/>
<name>A0A8T2SXX1_CERRI</name>
<keyword evidence="4 7" id="KW-0812">Transmembrane</keyword>
<evidence type="ECO:0000256" key="5">
    <source>
        <dbReference type="ARBA" id="ARBA00022989"/>
    </source>
</evidence>
<reference evidence="8" key="1">
    <citation type="submission" date="2021-08" db="EMBL/GenBank/DDBJ databases">
        <title>WGS assembly of Ceratopteris richardii.</title>
        <authorList>
            <person name="Marchant D.B."/>
            <person name="Chen G."/>
            <person name="Jenkins J."/>
            <person name="Shu S."/>
            <person name="Leebens-Mack J."/>
            <person name="Grimwood J."/>
            <person name="Schmutz J."/>
            <person name="Soltis P."/>
            <person name="Soltis D."/>
            <person name="Chen Z.-H."/>
        </authorList>
    </citation>
    <scope>NUCLEOTIDE SEQUENCE</scope>
    <source>
        <strain evidence="8">Whitten #5841</strain>
        <tissue evidence="8">Leaf</tissue>
    </source>
</reference>
<dbReference type="EMBL" id="CM035421">
    <property type="protein sequence ID" value="KAH7387667.1"/>
    <property type="molecule type" value="Genomic_DNA"/>
</dbReference>
<dbReference type="GO" id="GO:0016020">
    <property type="term" value="C:membrane"/>
    <property type="evidence" value="ECO:0007669"/>
    <property type="project" value="UniProtKB-SubCell"/>
</dbReference>
<keyword evidence="5 7" id="KW-1133">Transmembrane helix</keyword>
<feature type="transmembrane region" description="Helical" evidence="7">
    <location>
        <begin position="293"/>
        <end position="312"/>
    </location>
</feature>
<dbReference type="AlphaFoldDB" id="A0A8T2SXX1"/>
<proteinExistence type="inferred from homology"/>